<dbReference type="InterPro" id="IPR047530">
    <property type="entry name" value="Flavi_RdRp"/>
</dbReference>
<dbReference type="CDD" id="cd17931">
    <property type="entry name" value="DEXHc_viral_Ns3"/>
    <property type="match status" value="1"/>
</dbReference>
<dbReference type="GO" id="GO:0017111">
    <property type="term" value="F:ribonucleoside triphosphate phosphatase activity"/>
    <property type="evidence" value="ECO:0007669"/>
    <property type="project" value="UniProtKB-EC"/>
</dbReference>
<evidence type="ECO:0000256" key="12">
    <source>
        <dbReference type="ARBA" id="ARBA00022553"/>
    </source>
</evidence>
<evidence type="ECO:0000256" key="8">
    <source>
        <dbReference type="ARBA" id="ARBA00022484"/>
    </source>
</evidence>
<feature type="disulfide bond" evidence="57">
    <location>
        <begin position="370"/>
        <end position="401"/>
    </location>
</feature>
<feature type="binding site" evidence="58">
    <location>
        <position position="3370"/>
    </location>
    <ligand>
        <name>Zn(2+)</name>
        <dbReference type="ChEBI" id="CHEBI:29105"/>
        <label>2</label>
    </ligand>
</feature>
<dbReference type="InterPro" id="IPR038302">
    <property type="entry name" value="Env_glycoprot_M_sf_flavivir"/>
</dbReference>
<dbReference type="Pfam" id="PF00949">
    <property type="entry name" value="Peptidase_S7"/>
    <property type="match status" value="1"/>
</dbReference>
<feature type="transmembrane region" description="Helical" evidence="60">
    <location>
        <begin position="1335"/>
        <end position="1357"/>
    </location>
</feature>
<dbReference type="GO" id="GO:0039502">
    <property type="term" value="P:symbiont-mediated suppression of host type I interferon-mediated signaling pathway"/>
    <property type="evidence" value="ECO:0007669"/>
    <property type="project" value="UniProtKB-KW"/>
</dbReference>
<keyword evidence="43" id="KW-1038">Host endoplasmic reticulum</keyword>
<reference evidence="69" key="2">
    <citation type="journal article" date="2009" name="Biochem. Biophys. Res. Commun.">
        <title>Crystal structure of a methyltransferase from a no-known-vector Flavivirus.</title>
        <authorList>
            <person name="Bollati M."/>
            <person name="Milani M."/>
            <person name="Mastrangelo E."/>
            <person name="de Lamballerie X."/>
            <person name="Canard B."/>
            <person name="Bolognesi M."/>
        </authorList>
    </citation>
    <scope>X-RAY CRYSTALLOGRAPHY (1.70 ANGSTROMS) OF 2520-2784 IN COMPLEX WITH S-ADENOSYL-L-METHIONINE</scope>
</reference>
<evidence type="ECO:0000256" key="7">
    <source>
        <dbReference type="ARBA" id="ARBA00020107"/>
    </source>
</evidence>
<feature type="active site" description="Charge relay system; for serine protease NS3 activity" evidence="56">
    <location>
        <position position="1550"/>
    </location>
</feature>
<evidence type="ECO:0000256" key="43">
    <source>
        <dbReference type="ARBA" id="ARBA00023184"/>
    </source>
</evidence>
<keyword evidence="38 60" id="KW-1133">Transmembrane helix</keyword>
<dbReference type="InterPro" id="IPR027417">
    <property type="entry name" value="P-loop_NTPase"/>
</dbReference>
<feature type="binding site" evidence="58">
    <location>
        <position position="3235"/>
    </location>
    <ligand>
        <name>Zn(2+)</name>
        <dbReference type="ChEBI" id="CHEBI:29105"/>
        <label>2</label>
    </ligand>
</feature>
<keyword evidence="17" id="KW-0489">Methyltransferase</keyword>
<evidence type="ECO:0000256" key="24">
    <source>
        <dbReference type="ARBA" id="ARBA00022695"/>
    </source>
</evidence>
<keyword evidence="14" id="KW-1048">Host nucleus</keyword>
<keyword evidence="29" id="KW-0347">Helicase</keyword>
<dbReference type="Gene3D" id="2.40.10.10">
    <property type="entry name" value="Trypsin-like serine proteases"/>
    <property type="match status" value="1"/>
</dbReference>
<evidence type="ECO:0000256" key="60">
    <source>
        <dbReference type="SAM" id="Phobius"/>
    </source>
</evidence>
<feature type="binding site" evidence="69">
    <location>
        <position position="2651"/>
    </location>
    <ligand>
        <name>S-adenosyl-L-methionine</name>
        <dbReference type="ChEBI" id="CHEBI:59789"/>
    </ligand>
</feature>
<evidence type="ECO:0000256" key="40">
    <source>
        <dbReference type="ARBA" id="ARBA00023136"/>
    </source>
</evidence>
<keyword evidence="27" id="KW-0378">Hydrolase</keyword>
<feature type="transmembrane region" description="Helical" evidence="60">
    <location>
        <begin position="110"/>
        <end position="129"/>
    </location>
</feature>
<comment type="subunit">
    <text evidence="53">Forms a heterodimer with serine protease NS3. May form homooligomers.</text>
</comment>
<evidence type="ECO:0000259" key="61">
    <source>
        <dbReference type="PROSITE" id="PS50507"/>
    </source>
</evidence>
<name>Q7T918_9FLAV</name>
<dbReference type="Pfam" id="PF02832">
    <property type="entry name" value="Flavi_glycop_C"/>
    <property type="match status" value="1"/>
</dbReference>
<feature type="domain" description="MRNA cap 0-1 NS5-type MT" evidence="66">
    <location>
        <begin position="2521"/>
        <end position="2785"/>
    </location>
</feature>
<dbReference type="CDD" id="cd17038">
    <property type="entry name" value="Flavi_M"/>
    <property type="match status" value="1"/>
</dbReference>
<evidence type="ECO:0000256" key="15">
    <source>
        <dbReference type="ARBA" id="ARBA00022581"/>
    </source>
</evidence>
<keyword evidence="9" id="KW-1168">Fusion of virus membrane with host membrane</keyword>
<feature type="transmembrane region" description="Helical" evidence="60">
    <location>
        <begin position="1394"/>
        <end position="1411"/>
    </location>
</feature>
<evidence type="ECO:0000256" key="46">
    <source>
        <dbReference type="ARBA" id="ARBA00023296"/>
    </source>
</evidence>
<feature type="transmembrane region" description="Helical" evidence="60">
    <location>
        <begin position="1303"/>
        <end position="1323"/>
    </location>
</feature>
<evidence type="ECO:0000256" key="41">
    <source>
        <dbReference type="ARBA" id="ARBA00023157"/>
    </source>
</evidence>
<dbReference type="Pfam" id="PF07652">
    <property type="entry name" value="Flavi_DEAD"/>
    <property type="match status" value="1"/>
</dbReference>
<dbReference type="GO" id="GO:0052170">
    <property type="term" value="P:symbiont-mediated suppression of host innate immune response"/>
    <property type="evidence" value="ECO:0007669"/>
    <property type="project" value="UniProtKB-KW"/>
</dbReference>
<dbReference type="GO" id="GO:0004483">
    <property type="term" value="F:methyltransferase cap1 activity"/>
    <property type="evidence" value="ECO:0007669"/>
    <property type="project" value="InterPro"/>
</dbReference>
<dbReference type="SMR" id="Q7T918"/>
<feature type="disulfide bond" evidence="57">
    <location>
        <begin position="299"/>
        <end position="326"/>
    </location>
</feature>
<dbReference type="Pfam" id="PF00869">
    <property type="entry name" value="Flavi_glycoprot"/>
    <property type="match status" value="1"/>
</dbReference>
<dbReference type="GO" id="GO:0003724">
    <property type="term" value="F:RNA helicase activity"/>
    <property type="evidence" value="ECO:0007669"/>
    <property type="project" value="UniProtKB-EC"/>
</dbReference>
<keyword evidence="35" id="KW-1106">Inhibition of host STAT2 by virus</keyword>
<dbReference type="InterPro" id="IPR014756">
    <property type="entry name" value="Ig_E-set"/>
</dbReference>
<evidence type="ECO:0000313" key="68">
    <source>
        <dbReference type="Proteomes" id="UP000168637"/>
    </source>
</evidence>
<dbReference type="CDD" id="cd23204">
    <property type="entry name" value="Flavivirus_RdRp"/>
    <property type="match status" value="1"/>
</dbReference>
<dbReference type="InterPro" id="IPR026490">
    <property type="entry name" value="mRNA_cap_0/1_MeTrfase"/>
</dbReference>
<evidence type="ECO:0000256" key="47">
    <source>
        <dbReference type="ARBA" id="ARBA00023443"/>
    </source>
</evidence>
<evidence type="ECO:0000256" key="30">
    <source>
        <dbReference type="ARBA" id="ARBA00022825"/>
    </source>
</evidence>
<feature type="transmembrane region" description="Helical" evidence="60">
    <location>
        <begin position="1175"/>
        <end position="1194"/>
    </location>
</feature>
<dbReference type="InterPro" id="IPR009003">
    <property type="entry name" value="Peptidase_S1_PA"/>
</dbReference>
<comment type="subcellular location">
    <subcellularLocation>
        <location evidence="3">Host endoplasmic reticulum membrane</location>
        <topology evidence="3">Multi-pass membrane protein</topology>
    </subcellularLocation>
    <subcellularLocation>
        <location evidence="5">Host endoplasmic reticulum membrane</location>
        <topology evidence="5">Peripheral membrane protein</topology>
        <orientation evidence="5">Cytoplasmic side</orientation>
    </subcellularLocation>
    <subcellularLocation>
        <location evidence="47">Host endoplasmic reticulum membrane</location>
        <topology evidence="47">Peripheral membrane protein</topology>
        <orientation evidence="47">Lumenal side</orientation>
    </subcellularLocation>
    <subcellularLocation>
        <location evidence="2">Host nucleus</location>
    </subcellularLocation>
    <subcellularLocation>
        <location evidence="6">Secreted</location>
    </subcellularLocation>
    <subcellularLocation>
        <location evidence="4">Virion membrane</location>
        <topology evidence="4">Multi-pass membrane protein</topology>
    </subcellularLocation>
</comment>
<evidence type="ECO:0000256" key="38">
    <source>
        <dbReference type="ARBA" id="ARBA00022989"/>
    </source>
</evidence>
<dbReference type="InterPro" id="IPR001850">
    <property type="entry name" value="Flavi_NS3_S7"/>
</dbReference>
<feature type="transmembrane region" description="Helical" evidence="60">
    <location>
        <begin position="2248"/>
        <end position="2265"/>
    </location>
</feature>
<sequence length="3425" mass="384204">MKNRRQNTRISGVNIKKQNPKNKKQTKIKTSVVKRGKRSVQPFGFLNPIMRVRALIVYLITMILTGRQWTKGMKLFWKRVNPQMAIATLKRVRNITTNLLTGLMKRKRRSSVSCELLLTLLLMVTVGALQIGRMRFAGKIVLSINATKYDIGKTFDIMNGTCTVMAVDVGNWCDDYVIYQCPTLTENENPEDIDCWCYGVPNVYVTYGRCKHDGQPRRNRRSVALTNHVEETLNTRGERWAVDKIGKQQFEKIERWIIRNPLYALAVVGISYMLGSNVGQRIIICILLLLVAPAYSTHCTNVEKRDFLQSTSGSSWTTVVLEHGGCVTLSAKDKPSVDVWLSSVTINNPPLTRKVCYKATLSEHKTANHCPTAGEAFLDEESDDQHICKRGFSDRGWGNGCGLFGKGSIVACSKFTCNHDMHLMEIDQNKIHFKVTAQVHTSERDATSKEWKRETEFTMASGPQVIGFAGYGTATVSCNLKTSMDLNNYYVSKMADEYFLLNKQWVMDLPLPWTPATATSWREKHYLTHFDEPHATTVTVTSMGNQEGSLKASMVGATKISYSENKYHIKGGHAVCQIQLQGLTMKGSTYTMCKGGYSFSKTPVDSGHQTVIMKVKVSKATPCRIPVAVIDSMQSNINRGVVVTTNPVAFEAATEVMIEVVPPFGESVITIGNGEDRLTYQWHQEGSTIGKAFSETLKGLERLTIIGDDAWDFGSTGGIFNTIGKAIHTVFGGAFSAVFGGVSWIVKLLLGVAFLWLGVNARNGTLTLILMTLGGILIFLGTGVGAEQACAVSWERREFKCGDGMFIFRDTNDFLGKYKMYPTSPREIAAVIAQTFSNGACGLNSVDELEHQMWKGIEDEINHVLSENGLDLSVVVQDPHNIYRRGGKSFSPAQRTLEYGWKTWGKSFYSAVERKNNSFIIDALDQNECKNAERVWNSLELEEFGFGVFKTKLFLKPRFDYSKKCPTYLLGTAVKHARAVHGDQNMWMESEHVNGTWQITRLELQSYRECLWPPMHTAGITSVMESDLFMPRELGGPVTLHNHIPGYATQVYGAWHLPNMELKREECPGTTVQVKDNCGKRGPSVRSTTASNKVIPHWCCRSCTMPPVTYRTANECWYAMEIRPENMQEEHLVKSWVSAGEGRMCDHFSGGLFALIILMDLIIHHRLSPRKHLLLILLLALLTVFGGVSMRDLARCLLLLGHTFNTMNSGTEVAHLAMVALTKLRAGFITGYFLARPLGPRGKFLLVVALSLLQTTLPMNMEFMEWADSLGLVLALADALYTMHADSWTMLGLIALNPLGNHMLVKTVTTILFSVCAFVLVTRKSTSIRKTYPQLITAGLVELGMLRGWILGLLVGLHRKNNGKVRSIDWTDGVTVLGVVAGLLGMLCGEREELLAPFVIGSILLLCYVFSMKSDGLELERVADVTWDEEAEYSGEAERFDVTVNHNGEFNLIDQKPVPWSHVLMGTGLLIVSTVHPAGLVLAAFAFWYYQYTKQRSNILWELPEVAERTPMLTEGVPDGVYRIMQKGVFGPQQKGVGVGKSGTFHTMWHVTHGSLLRLNGKLVTPSWANVKKDLIAYGGPWRLTDQWVENEDVQVIVCSPRAVIRNVQTTPGMFTTIEGKKIGAVSLDYPPGTSGSPIINKRGEVIGLYGNGILTEEKRFVSSIAQASVEETASPTPDISLSKGNLHVLDLHPGSGKTRQVLPALLRKCVEKRLRTLVLAPTKVVLSEMHEAVKDLPVRFHTSAALETKKTGALIDLMCHATLANRLLEPTRYVNWEVVVMDEAHFLDPHSIAVRGWMQQLVTLKLAAVVLMTATPPGTSDPFPESNGTIEDTQVTIPDEPWKRGNEWILDDPRPTAWFLPSIKASNIMAAFLKKNGKKVVVLNRKTFDKEYGTLKAEKPDFILTTDIAEMGANLPVERVIDPRTCMRPVLVDEKNRVELQGPLPITASSAAQRRGRIGRNPDRNTDSYMYEGETSEENGDLVCWKEALMILDNMEIPGGFTMSLFGSEARKVEHVPGEYRLKPEARKRFRQLMRKYEFTPWLAWKVAKNTKEMEMSWIVQGPKENRVLNEFGENLTFKSRYGSIEKIQPIWSDARMFADGQTQKAFIEYATTTRSITAVIEKVAMVPEALKDKVQDAFDTYYTLYKAEEKSRSYQIALEQIPDALITTLCLGALAAATGGILLYLLLPKGMSRMTLAFFTMLVTGAGLWMGGLSTVKVASAMLVFFILCVVLIPDTGMQRSIQDNYLAYFIISLISCVALIVANENGYLEKTKEDLFGRRALNSSNVYANLPVEKWLSLDLQPATSWTLYAVIVGVLSPLYHHIEHVNYGAISLQGISQGAAALFQMDKGYPFMRLRIPLVLLLAGAINNLTAITAGLGFLCAMIHWALVLPGLKAKLAKQALRRTYHGVTKNAVVDGMCTNDLDAGDDMPEKFEKQLGTFVLITLVFLNVILNHNVKAFLEGMVLVSASLQPLLTGVPNPYWNQQIAVGVAGLMRGNYMAAVGMAHALWNAQANRRGGTGSGMTPGEAWKKQLNKLGKTQFEQYKRSCILEVDRTHARDSLKNGIQNGIAVSRGSAKLRWMEERGYVKPTGIVVDLGCGRGGWSYYAASLKNVKKVMAFTLGVQGHEKPIMRTTLGWNLIRFKDKTDVFNMEVIPGDTLLCDIGESSPSIAVEEQRTLKVLNCAKQWLQEGNYTEFCIKVLCPYTPLIMEELSRLQLKHGGGLVRVPLSRNSTHEMYWVSGTRTDVVGTVSNVSRLLTRRMLNKPQPPTLEDDVILDMGTRSMECDTGPIDEDKIRRRVDLLREEYKKTWFHDLNHPYRTWHYIGSYLTRGGGTAASMTNGIVKLMSQPWDAVAGVACMAMTDTTPFGQQRVFKEKVDTKPPEPNKTVRHVMAMTNSWIMKYLARNKQPRLCTKEEFIAKVRSHAALGAFVPELEGWSSAHEAVHDQRFWKLVDEERELHKKGECRTCVYNMMGKREKKPSEFGKAKGSRAIWYMWLGARFLEFEALGFLNEDHWVSRKNSLSGVEGVGLQYLGHVLKTLERKSGTSYYADDTAGWDTRITIADLEDEQDILTYMRLEHRILAEAVMNLAYKHKVVRVERPIQGGKTAMDIIYRQEHRGSGQVVTYAFNTITNMKVQLIRMAESEEVLPDPSQEWTPEHGNTLWQWLNENGEDRLGRMAVSGDDCVVKPIDDRFATSLTYLNHMAKIRKDISEWKPSKPFMDIEEVPFCSHHFHKLILRDGREIMAPCREQDELIGRARISPGNGWLVRETAPLSKAYANMWKLFYFHRRDLRLMANAINSAVPIDWVPTGRTTWSVHGKGEWMTSEDMLDVWNRVWITDNPFMNRKTLIGKWQDIPYISKSQDVRCGSMIGTSKRSSWAEALPHTVQKVRGIVGTQERYRDYLETQNRFRTIVQHLVGDIL</sequence>
<dbReference type="Pfam" id="PF01349">
    <property type="entry name" value="Flavi_NS4B"/>
    <property type="match status" value="1"/>
</dbReference>
<dbReference type="PDB" id="3GCZ">
    <property type="method" value="X-ray"/>
    <property type="resolution" value="1.70 A"/>
    <property type="chains" value="A=2520-2784"/>
</dbReference>
<dbReference type="GO" id="GO:0005524">
    <property type="term" value="F:ATP binding"/>
    <property type="evidence" value="ECO:0007669"/>
    <property type="project" value="UniProtKB-KW"/>
</dbReference>
<keyword evidence="18" id="KW-1090">Inhibition of host innate immune response by virus</keyword>
<accession>Q7T918</accession>
<evidence type="ECO:0000256" key="55">
    <source>
        <dbReference type="ARBA" id="ARBA00047984"/>
    </source>
</evidence>
<feature type="binding site" evidence="69">
    <location>
        <position position="2575"/>
    </location>
    <ligand>
        <name>S-adenosyl-L-methionine</name>
        <dbReference type="ChEBI" id="CHEBI:59789"/>
    </ligand>
</feature>
<evidence type="ECO:0000256" key="45">
    <source>
        <dbReference type="ARBA" id="ARBA00023280"/>
    </source>
</evidence>
<evidence type="ECO:0000256" key="2">
    <source>
        <dbReference type="ARBA" id="ARBA00004147"/>
    </source>
</evidence>
<dbReference type="GO" id="GO:0039694">
    <property type="term" value="P:viral RNA genome replication"/>
    <property type="evidence" value="ECO:0007669"/>
    <property type="project" value="InterPro"/>
</dbReference>
<evidence type="ECO:0000256" key="36">
    <source>
        <dbReference type="ARBA" id="ARBA00022884"/>
    </source>
</evidence>
<feature type="region of interest" description="Disordered" evidence="59">
    <location>
        <begin position="1952"/>
        <end position="1975"/>
    </location>
</feature>
<dbReference type="InterPro" id="IPR001528">
    <property type="entry name" value="Flavi_NS4B"/>
</dbReference>
<evidence type="ECO:0000256" key="53">
    <source>
        <dbReference type="ARBA" id="ARBA00046942"/>
    </source>
</evidence>
<dbReference type="InterPro" id="IPR001157">
    <property type="entry name" value="Flavi_NS1"/>
</dbReference>
<dbReference type="Gene3D" id="3.30.70.2840">
    <property type="entry name" value="Flavivirus RNA-directed RNA polymerase, thumb domain"/>
    <property type="match status" value="3"/>
</dbReference>
<evidence type="ECO:0000256" key="25">
    <source>
        <dbReference type="ARBA" id="ARBA00022723"/>
    </source>
</evidence>
<dbReference type="GO" id="GO:0039654">
    <property type="term" value="P:fusion of virus membrane with host endosome membrane"/>
    <property type="evidence" value="ECO:0007669"/>
    <property type="project" value="UniProtKB-KW"/>
</dbReference>
<evidence type="ECO:0000256" key="44">
    <source>
        <dbReference type="ARBA" id="ARBA00023258"/>
    </source>
</evidence>
<dbReference type="InterPro" id="IPR013756">
    <property type="entry name" value="GlyE_cen_dom_subdom2"/>
</dbReference>
<evidence type="ECO:0000259" key="65">
    <source>
        <dbReference type="PROSITE" id="PS51528"/>
    </source>
</evidence>
<dbReference type="InterPro" id="IPR026470">
    <property type="entry name" value="Flavi_E_Stem/Anchor_dom"/>
</dbReference>
<evidence type="ECO:0000256" key="49">
    <source>
        <dbReference type="ARBA" id="ARBA00024468"/>
    </source>
</evidence>
<keyword evidence="36" id="KW-0694">RNA-binding</keyword>
<evidence type="ECO:0000256" key="29">
    <source>
        <dbReference type="ARBA" id="ARBA00022806"/>
    </source>
</evidence>
<dbReference type="CDD" id="cd20761">
    <property type="entry name" value="capping_2-OMTase_Flaviviridae"/>
    <property type="match status" value="1"/>
</dbReference>
<evidence type="ECO:0000256" key="33">
    <source>
        <dbReference type="ARBA" id="ARBA00022844"/>
    </source>
</evidence>
<keyword evidence="25 58" id="KW-0479">Metal-binding</keyword>
<dbReference type="InterPro" id="IPR038688">
    <property type="entry name" value="Flavi_propep_sf"/>
</dbReference>
<keyword evidence="22 69" id="KW-0949">S-adenosyl-L-methionine</keyword>
<keyword evidence="45" id="KW-0899">Viral immunoevasion</keyword>
<keyword evidence="8" id="KW-0696">RNA-directed RNA polymerase</keyword>
<protein>
    <recommendedName>
        <fullName evidence="7">Genome polyprotein</fullName>
    </recommendedName>
</protein>
<feature type="transmembrane region" description="Helical" evidence="60">
    <location>
        <begin position="1463"/>
        <end position="1490"/>
    </location>
</feature>
<feature type="binding site" evidence="58">
    <location>
        <position position="3251"/>
    </location>
    <ligand>
        <name>Zn(2+)</name>
        <dbReference type="ChEBI" id="CHEBI:29105"/>
        <label>2</label>
    </ligand>
</feature>
<dbReference type="Gene3D" id="1.10.260.90">
    <property type="match status" value="1"/>
</dbReference>
<keyword evidence="19" id="KW-0507">mRNA processing</keyword>
<evidence type="ECO:0000256" key="32">
    <source>
        <dbReference type="ARBA" id="ARBA00022840"/>
    </source>
</evidence>
<dbReference type="Gene3D" id="2.60.260.50">
    <property type="entry name" value="Flavivirus polyprotein propeptide domain"/>
    <property type="match status" value="1"/>
</dbReference>
<dbReference type="InterPro" id="IPR011492">
    <property type="entry name" value="Flavi_DEAD"/>
</dbReference>
<dbReference type="GO" id="GO:0046872">
    <property type="term" value="F:metal ion binding"/>
    <property type="evidence" value="ECO:0007669"/>
    <property type="project" value="UniProtKB-KW"/>
</dbReference>
<keyword evidence="37" id="KW-0693">Viral RNA replication</keyword>
<dbReference type="Pfam" id="PF20907">
    <property type="entry name" value="Flav_NS3-hel_C"/>
    <property type="match status" value="1"/>
</dbReference>
<dbReference type="Pfam" id="PF01350">
    <property type="entry name" value="Flavi_NS4A"/>
    <property type="match status" value="1"/>
</dbReference>
<dbReference type="Pfam" id="PF01570">
    <property type="entry name" value="Flavi_propep"/>
    <property type="match status" value="1"/>
</dbReference>
<feature type="transmembrane region" description="Helical" evidence="60">
    <location>
        <begin position="2196"/>
        <end position="2214"/>
    </location>
</feature>
<keyword evidence="69" id="KW-0002">3D-structure</keyword>
<keyword evidence="34" id="KW-1043">Host membrane</keyword>
<dbReference type="InterPro" id="IPR007094">
    <property type="entry name" value="RNA-dir_pol_PSvirus"/>
</dbReference>
<dbReference type="GO" id="GO:0044167">
    <property type="term" value="C:host cell endoplasmic reticulum membrane"/>
    <property type="evidence" value="ECO:0007669"/>
    <property type="project" value="UniProtKB-SubCell"/>
</dbReference>
<dbReference type="InterPro" id="IPR001650">
    <property type="entry name" value="Helicase_C-like"/>
</dbReference>
<keyword evidence="12" id="KW-0597">Phosphoprotein</keyword>
<keyword evidence="41 57" id="KW-1015">Disulfide bond</keyword>
<keyword evidence="31" id="KW-1114">Inhibition of host interferon signaling pathway by virus</keyword>
<dbReference type="InterPro" id="IPR029063">
    <property type="entry name" value="SAM-dependent_MTases_sf"/>
</dbReference>
<dbReference type="Pfam" id="PF01728">
    <property type="entry name" value="FtsJ"/>
    <property type="match status" value="1"/>
</dbReference>
<keyword evidence="68" id="KW-1185">Reference proteome</keyword>
<keyword evidence="44" id="KW-0922">Interferon antiviral system evasion</keyword>
<evidence type="ECO:0000256" key="58">
    <source>
        <dbReference type="PIRSR" id="PIRSR003817-4"/>
    </source>
</evidence>
<dbReference type="Gene3D" id="3.40.50.150">
    <property type="entry name" value="Vaccinia Virus protein VP39"/>
    <property type="match status" value="1"/>
</dbReference>
<dbReference type="NCBIfam" id="TIGR04240">
    <property type="entry name" value="flavi_E_stem"/>
    <property type="match status" value="1"/>
</dbReference>
<feature type="domain" description="Helicase ATP-binding" evidence="62">
    <location>
        <begin position="1679"/>
        <end position="1835"/>
    </location>
</feature>
<feature type="binding site" evidence="69">
    <location>
        <position position="2606"/>
    </location>
    <ligand>
        <name>S-adenosyl-L-methionine</name>
        <dbReference type="ChEBI" id="CHEBI:59789"/>
    </ligand>
</feature>
<comment type="function">
    <text evidence="51">Required cofactor for the serine protease function of NS3. May have membrane-destabilizing activity and form viroporins.</text>
</comment>
<evidence type="ECO:0000256" key="14">
    <source>
        <dbReference type="ARBA" id="ARBA00022562"/>
    </source>
</evidence>
<keyword evidence="20" id="KW-0645">Protease</keyword>
<evidence type="ECO:0000256" key="4">
    <source>
        <dbReference type="ARBA" id="ARBA00004385"/>
    </source>
</evidence>
<dbReference type="GO" id="GO:0004482">
    <property type="term" value="F:mRNA 5'-cap (guanine-N7-)-methyltransferase activity"/>
    <property type="evidence" value="ECO:0007669"/>
    <property type="project" value="InterPro"/>
</dbReference>
<evidence type="ECO:0000259" key="62">
    <source>
        <dbReference type="PROSITE" id="PS51192"/>
    </source>
</evidence>
<evidence type="ECO:0000256" key="42">
    <source>
        <dbReference type="ARBA" id="ARBA00023180"/>
    </source>
</evidence>
<dbReference type="PROSITE" id="PS51591">
    <property type="entry name" value="RNA_CAP01_NS5_MT"/>
    <property type="match status" value="1"/>
</dbReference>
<comment type="catalytic activity">
    <reaction evidence="54">
        <text>a ribonucleoside 5'-triphosphate + H2O = a ribonucleoside 5'-diphosphate + phosphate + H(+)</text>
        <dbReference type="Rhea" id="RHEA:23680"/>
        <dbReference type="ChEBI" id="CHEBI:15377"/>
        <dbReference type="ChEBI" id="CHEBI:15378"/>
        <dbReference type="ChEBI" id="CHEBI:43474"/>
        <dbReference type="ChEBI" id="CHEBI:57930"/>
        <dbReference type="ChEBI" id="CHEBI:61557"/>
        <dbReference type="EC" id="3.6.1.15"/>
    </reaction>
</comment>
<feature type="transmembrane region" description="Helical" evidence="60">
    <location>
        <begin position="2220"/>
        <end position="2236"/>
    </location>
</feature>
<reference evidence="67 68" key="1">
    <citation type="journal article" date="2005" name="Virology">
        <title>Genetic characterization of Yokose virus, a flavivirus isolated from the bat in Japan.</title>
        <authorList>
            <person name="Tajima S."/>
            <person name="Takasaki T."/>
            <person name="Matsuno S."/>
            <person name="Nakayama M."/>
            <person name="Kurane I."/>
        </authorList>
    </citation>
    <scope>NUCLEOTIDE SEQUENCE [LARGE SCALE GENOMIC DNA]</scope>
    <source>
        <strain evidence="67">Oita 36</strain>
    </source>
</reference>
<dbReference type="InterPro" id="IPR046811">
    <property type="entry name" value="Flavi_NS5_thumb"/>
</dbReference>
<evidence type="ECO:0000256" key="17">
    <source>
        <dbReference type="ARBA" id="ARBA00022603"/>
    </source>
</evidence>
<evidence type="ECO:0000256" key="19">
    <source>
        <dbReference type="ARBA" id="ARBA00022664"/>
    </source>
</evidence>
<evidence type="ECO:0000256" key="11">
    <source>
        <dbReference type="ARBA" id="ARBA00022525"/>
    </source>
</evidence>
<dbReference type="SUPFAM" id="SSF81296">
    <property type="entry name" value="E set domains"/>
    <property type="match status" value="1"/>
</dbReference>
<dbReference type="GO" id="GO:0019028">
    <property type="term" value="C:viral capsid"/>
    <property type="evidence" value="ECO:0007669"/>
    <property type="project" value="UniProtKB-KW"/>
</dbReference>
<keyword evidence="28" id="KW-1161">Viral attachment to host cell</keyword>
<dbReference type="PROSITE" id="PS51194">
    <property type="entry name" value="HELICASE_CTER"/>
    <property type="match status" value="1"/>
</dbReference>
<keyword evidence="58" id="KW-0862">Zinc</keyword>
<organism evidence="67 68">
    <name type="scientific">Yokose virus</name>
    <dbReference type="NCBI Taxonomy" id="64294"/>
    <lineage>
        <taxon>Viruses</taxon>
        <taxon>Riboviria</taxon>
        <taxon>Orthornavirae</taxon>
        <taxon>Kitrinoviricota</taxon>
        <taxon>Flasuviricetes</taxon>
        <taxon>Amarillovirales</taxon>
        <taxon>Flaviviridae</taxon>
        <taxon>Orthoflavivirus</taxon>
        <taxon>Orthoflavivirus yokoseense</taxon>
    </lineage>
</organism>
<keyword evidence="15" id="KW-0945">Host-virus interaction</keyword>
<proteinExistence type="evidence at protein level"/>
<dbReference type="InterPro" id="IPR036253">
    <property type="entry name" value="Glycoprot_cen/dimer_sf"/>
</dbReference>
<feature type="domain" description="RdRp catalytic" evidence="61">
    <location>
        <begin position="3049"/>
        <end position="3200"/>
    </location>
</feature>
<comment type="catalytic activity">
    <reaction evidence="49">
        <text>Selective hydrolysis of -Xaa-Xaa-|-Yaa- bonds in which each of the Xaa can be either Arg or Lys and Yaa can be either Ser or Ala.</text>
        <dbReference type="EC" id="3.4.21.91"/>
    </reaction>
</comment>
<dbReference type="Pfam" id="PF00948">
    <property type="entry name" value="Flavi_NS1"/>
    <property type="match status" value="1"/>
</dbReference>
<feature type="binding site" evidence="69">
    <location>
        <position position="2650"/>
    </location>
    <ligand>
        <name>S-adenosyl-L-methionine</name>
        <dbReference type="ChEBI" id="CHEBI:59789"/>
    </ligand>
</feature>
<dbReference type="GO" id="GO:0003968">
    <property type="term" value="F:RNA-directed RNA polymerase activity"/>
    <property type="evidence" value="ECO:0007669"/>
    <property type="project" value="UniProtKB-KW"/>
</dbReference>
<dbReference type="Pfam" id="PF21659">
    <property type="entry name" value="Flavi_E_stem"/>
    <property type="match status" value="1"/>
</dbReference>
<keyword evidence="24" id="KW-0548">Nucleotidyltransferase</keyword>
<dbReference type="Gene3D" id="2.60.40.350">
    <property type="match status" value="1"/>
</dbReference>
<feature type="domain" description="Flavivirus NS2B" evidence="64">
    <location>
        <begin position="1367"/>
        <end position="1496"/>
    </location>
</feature>
<dbReference type="InterPro" id="IPR000487">
    <property type="entry name" value="Flavi_NS2B"/>
</dbReference>
<dbReference type="GO" id="GO:0006508">
    <property type="term" value="P:proteolysis"/>
    <property type="evidence" value="ECO:0007669"/>
    <property type="project" value="UniProtKB-KW"/>
</dbReference>
<feature type="active site" description="Charge relay system; for serine protease NS3 activity" evidence="56">
    <location>
        <position position="1574"/>
    </location>
</feature>
<evidence type="ECO:0000256" key="6">
    <source>
        <dbReference type="ARBA" id="ARBA00004613"/>
    </source>
</evidence>
<feature type="binding site" evidence="69">
    <location>
        <position position="2605"/>
    </location>
    <ligand>
        <name>S-adenosyl-L-methionine</name>
        <dbReference type="ChEBI" id="CHEBI:59789"/>
    </ligand>
</feature>
<feature type="transmembrane region" description="Helical" evidence="60">
    <location>
        <begin position="2166"/>
        <end position="2189"/>
    </location>
</feature>
<feature type="binding site" evidence="58">
    <location>
        <position position="2959"/>
    </location>
    <ligand>
        <name>Zn(2+)</name>
        <dbReference type="ChEBI" id="CHEBI:29105"/>
        <label>1</label>
    </ligand>
</feature>
<evidence type="ECO:0000256" key="28">
    <source>
        <dbReference type="ARBA" id="ARBA00022804"/>
    </source>
</evidence>
<comment type="subunit">
    <text evidence="52">Forms heterodimers with envelope protein E in the endoplasmic reticulum and Golgi.</text>
</comment>
<dbReference type="GO" id="GO:0004252">
    <property type="term" value="F:serine-type endopeptidase activity"/>
    <property type="evidence" value="ECO:0007669"/>
    <property type="project" value="InterPro"/>
</dbReference>
<dbReference type="InterPro" id="IPR027287">
    <property type="entry name" value="Flavi_E_Ig-like"/>
</dbReference>
<dbReference type="InterPro" id="IPR014412">
    <property type="entry name" value="Gen_Poly_FLV"/>
</dbReference>
<dbReference type="PROSITE" id="PS51192">
    <property type="entry name" value="HELICASE_ATP_BIND_1"/>
    <property type="match status" value="1"/>
</dbReference>
<feature type="transmembrane region" description="Helical" evidence="60">
    <location>
        <begin position="2440"/>
        <end position="2459"/>
    </location>
</feature>
<keyword evidence="42" id="KW-0325">Glycoprotein</keyword>
<dbReference type="PIRSF" id="PIRSF003817">
    <property type="entry name" value="Gen_Poly_FLV"/>
    <property type="match status" value="1"/>
</dbReference>
<dbReference type="Gene3D" id="3.30.387.10">
    <property type="entry name" value="Viral Envelope Glycoprotein, domain 3"/>
    <property type="match status" value="1"/>
</dbReference>
<dbReference type="InterPro" id="IPR038345">
    <property type="entry name" value="Flavi_E_Stem/Anchor_dom_sf"/>
</dbReference>
<dbReference type="GO" id="GO:0046983">
    <property type="term" value="F:protein dimerization activity"/>
    <property type="evidence" value="ECO:0007669"/>
    <property type="project" value="InterPro"/>
</dbReference>
<keyword evidence="46" id="KW-1160">Virus entry into host cell</keyword>
<dbReference type="SUPFAM" id="SSF56983">
    <property type="entry name" value="Viral glycoprotein, central and dimerisation domains"/>
    <property type="match status" value="1"/>
</dbReference>
<comment type="function">
    <text evidence="1">Functions as a signal peptide for NS4B and is required for the interferon antagonism activity of the latter.</text>
</comment>
<dbReference type="SUPFAM" id="SSF53335">
    <property type="entry name" value="S-adenosyl-L-methionine-dependent methyltransferases"/>
    <property type="match status" value="1"/>
</dbReference>
<dbReference type="Pfam" id="PF01005">
    <property type="entry name" value="Flavi_NS2A"/>
    <property type="match status" value="1"/>
</dbReference>
<keyword evidence="40 60" id="KW-0472">Membrane</keyword>
<keyword evidence="13" id="KW-0167">Capsid protein</keyword>
<evidence type="ECO:0000256" key="34">
    <source>
        <dbReference type="ARBA" id="ARBA00022870"/>
    </source>
</evidence>
<dbReference type="Pfam" id="PF01002">
    <property type="entry name" value="Flavi_NS2B"/>
    <property type="match status" value="1"/>
</dbReference>
<dbReference type="RefSeq" id="NP_872627.1">
    <property type="nucleotide sequence ID" value="NC_005039.1"/>
</dbReference>
<dbReference type="InterPro" id="IPR002535">
    <property type="entry name" value="Flavi_propep"/>
</dbReference>
<dbReference type="InterPro" id="IPR043504">
    <property type="entry name" value="Peptidase_S1_PA_chymotrypsin"/>
</dbReference>
<evidence type="ECO:0007829" key="69">
    <source>
        <dbReference type="PDB" id="3GCZ"/>
    </source>
</evidence>
<dbReference type="Gene3D" id="1.10.8.970">
    <property type="entry name" value="Flavivirus envelope glycoprotein M-like"/>
    <property type="match status" value="1"/>
</dbReference>
<dbReference type="CDD" id="cd12149">
    <property type="entry name" value="Flavi_E_C"/>
    <property type="match status" value="1"/>
</dbReference>
<evidence type="ECO:0000256" key="18">
    <source>
        <dbReference type="ARBA" id="ARBA00022632"/>
    </source>
</evidence>
<dbReference type="InterPro" id="IPR001122">
    <property type="entry name" value="Flavi_capsidC"/>
</dbReference>
<dbReference type="GO" id="GO:0042025">
    <property type="term" value="C:host cell nucleus"/>
    <property type="evidence" value="ECO:0007669"/>
    <property type="project" value="UniProtKB-SubCell"/>
</dbReference>
<evidence type="ECO:0000256" key="10">
    <source>
        <dbReference type="ARBA" id="ARBA00022510"/>
    </source>
</evidence>
<dbReference type="Gene3D" id="2.60.98.10">
    <property type="entry name" value="Tick-borne Encephalitis virus Glycoprotein, domain 1"/>
    <property type="match status" value="1"/>
</dbReference>
<dbReference type="InterPro" id="IPR013755">
    <property type="entry name" value="Flav_gly_cen_dom_subdom1"/>
</dbReference>
<dbReference type="InterPro" id="IPR000208">
    <property type="entry name" value="Flavi_RdRp_fingers/palm"/>
</dbReference>
<dbReference type="EvolutionaryTrace" id="Q7T918"/>
<feature type="transmembrane region" description="Helical" evidence="60">
    <location>
        <begin position="2369"/>
        <end position="2393"/>
    </location>
</feature>
<feature type="transmembrane region" description="Helical" evidence="60">
    <location>
        <begin position="730"/>
        <end position="759"/>
    </location>
</feature>
<dbReference type="SMART" id="SM00487">
    <property type="entry name" value="DEXDc"/>
    <property type="match status" value="1"/>
</dbReference>
<dbReference type="GeneID" id="1727359"/>
<evidence type="ECO:0000256" key="13">
    <source>
        <dbReference type="ARBA" id="ARBA00022561"/>
    </source>
</evidence>
<evidence type="ECO:0000256" key="56">
    <source>
        <dbReference type="PIRSR" id="PIRSR003817-1"/>
    </source>
</evidence>
<dbReference type="PROSITE" id="PS51527">
    <property type="entry name" value="FLAVIVIRUS_NS2B"/>
    <property type="match status" value="1"/>
</dbReference>
<comment type="function">
    <text evidence="48">Component of the viral RNA replication complex that functions in virion assembly and antagonizes the host immune response.</text>
</comment>
<dbReference type="SMART" id="SM00490">
    <property type="entry name" value="HELICc"/>
    <property type="match status" value="1"/>
</dbReference>
<dbReference type="Proteomes" id="UP000168637">
    <property type="component" value="Segment"/>
</dbReference>
<feature type="active site" description="Charge relay system; for serine protease NS3 activity" evidence="56">
    <location>
        <position position="1635"/>
    </location>
</feature>
<dbReference type="Pfam" id="PF20483">
    <property type="entry name" value="Flavi_NS5_thumb"/>
    <property type="match status" value="1"/>
</dbReference>
<dbReference type="GO" id="GO:0019062">
    <property type="term" value="P:virion attachment to host cell"/>
    <property type="evidence" value="ECO:0007669"/>
    <property type="project" value="UniProtKB-KW"/>
</dbReference>
<dbReference type="GO" id="GO:0055036">
    <property type="term" value="C:virion membrane"/>
    <property type="evidence" value="ECO:0007669"/>
    <property type="project" value="UniProtKB-SubCell"/>
</dbReference>
<feature type="transmembrane region" description="Helical" evidence="60">
    <location>
        <begin position="1214"/>
        <end position="1235"/>
    </location>
</feature>
<keyword evidence="10" id="KW-1170">Fusion of virus membrane with host endosomal membrane</keyword>
<keyword evidence="21" id="KW-0808">Transferase</keyword>
<feature type="domain" description="Peptidase S7" evidence="65">
    <location>
        <begin position="1497"/>
        <end position="1678"/>
    </location>
</feature>
<dbReference type="InterPro" id="IPR011998">
    <property type="entry name" value="Flavi_Glycoprot_E_cen/dimer"/>
</dbReference>
<dbReference type="Gene3D" id="2.40.10.120">
    <property type="match status" value="2"/>
</dbReference>
<dbReference type="Pfam" id="PF00972">
    <property type="entry name" value="Flavi_NS5"/>
    <property type="match status" value="1"/>
</dbReference>
<evidence type="ECO:0000259" key="64">
    <source>
        <dbReference type="PROSITE" id="PS51527"/>
    </source>
</evidence>
<evidence type="ECO:0000256" key="52">
    <source>
        <dbReference type="ARBA" id="ARBA00035667"/>
    </source>
</evidence>
<evidence type="ECO:0000259" key="63">
    <source>
        <dbReference type="PROSITE" id="PS51194"/>
    </source>
</evidence>
<evidence type="ECO:0000256" key="26">
    <source>
        <dbReference type="ARBA" id="ARBA00022741"/>
    </source>
</evidence>
<dbReference type="InterPro" id="IPR002877">
    <property type="entry name" value="RNA_MeTrfase_FtsJ_dom"/>
</dbReference>
<feature type="domain" description="Helicase C-terminal" evidence="63">
    <location>
        <begin position="1830"/>
        <end position="2010"/>
    </location>
</feature>
<feature type="disulfide bond" evidence="57">
    <location>
        <begin position="356"/>
        <end position="412"/>
    </location>
</feature>
<dbReference type="InterPro" id="IPR014001">
    <property type="entry name" value="Helicase_ATP-bd"/>
</dbReference>
<keyword evidence="16" id="KW-1162">Viral penetration into host cytoplasm</keyword>
<evidence type="ECO:0000256" key="5">
    <source>
        <dbReference type="ARBA" id="ARBA00004461"/>
    </source>
</evidence>
<evidence type="ECO:0000256" key="27">
    <source>
        <dbReference type="ARBA" id="ARBA00022801"/>
    </source>
</evidence>
<feature type="transmembrane region" description="Helical" evidence="60">
    <location>
        <begin position="766"/>
        <end position="786"/>
    </location>
</feature>
<evidence type="ECO:0000256" key="22">
    <source>
        <dbReference type="ARBA" id="ARBA00022691"/>
    </source>
</evidence>
<dbReference type="GO" id="GO:0039564">
    <property type="term" value="P:symbiont-mediated suppression of host JAK-STAT cascade via inhibition of STAT2 activity"/>
    <property type="evidence" value="ECO:0007669"/>
    <property type="project" value="UniProtKB-KW"/>
</dbReference>
<feature type="region of interest" description="Disordered" evidence="59">
    <location>
        <begin position="1"/>
        <end position="33"/>
    </location>
</feature>
<keyword evidence="23 60" id="KW-0812">Transmembrane</keyword>
<dbReference type="InterPro" id="IPR049486">
    <property type="entry name" value="NS3-hel_C_flaviviridae"/>
</dbReference>
<evidence type="ECO:0000256" key="37">
    <source>
        <dbReference type="ARBA" id="ARBA00022953"/>
    </source>
</evidence>
<dbReference type="Pfam" id="PF01004">
    <property type="entry name" value="Flavi_M"/>
    <property type="match status" value="1"/>
</dbReference>
<evidence type="ECO:0000256" key="48">
    <source>
        <dbReference type="ARBA" id="ARBA00024317"/>
    </source>
</evidence>
<keyword evidence="30" id="KW-0720">Serine protease</keyword>
<dbReference type="InterPro" id="IPR000752">
    <property type="entry name" value="Flavi_NS2A"/>
</dbReference>
<feature type="disulfide bond" evidence="57">
    <location>
        <begin position="478"/>
        <end position="576"/>
    </location>
</feature>
<dbReference type="PROSITE" id="PS50507">
    <property type="entry name" value="RDRP_SSRNA_POS"/>
    <property type="match status" value="1"/>
</dbReference>
<keyword evidence="26" id="KW-0547">Nucleotide-binding</keyword>
<evidence type="ECO:0000256" key="3">
    <source>
        <dbReference type="ARBA" id="ARBA00004153"/>
    </source>
</evidence>
<evidence type="ECO:0000256" key="20">
    <source>
        <dbReference type="ARBA" id="ARBA00022670"/>
    </source>
</evidence>
<dbReference type="SUPFAM" id="SSF52540">
    <property type="entry name" value="P-loop containing nucleoside triphosphate hydrolases"/>
    <property type="match status" value="2"/>
</dbReference>
<dbReference type="InterPro" id="IPR000404">
    <property type="entry name" value="Flavi_NS4A"/>
</dbReference>
<evidence type="ECO:0000256" key="54">
    <source>
        <dbReference type="ARBA" id="ARBA00047631"/>
    </source>
</evidence>
<evidence type="ECO:0000256" key="51">
    <source>
        <dbReference type="ARBA" id="ARBA00035601"/>
    </source>
</evidence>
<dbReference type="GO" id="GO:0046718">
    <property type="term" value="P:symbiont entry into host cell"/>
    <property type="evidence" value="ECO:0007669"/>
    <property type="project" value="UniProtKB-KW"/>
</dbReference>
<comment type="catalytic activity">
    <reaction evidence="55">
        <text>ATP + H2O = ADP + phosphate + H(+)</text>
        <dbReference type="Rhea" id="RHEA:13065"/>
        <dbReference type="ChEBI" id="CHEBI:15377"/>
        <dbReference type="ChEBI" id="CHEBI:15378"/>
        <dbReference type="ChEBI" id="CHEBI:30616"/>
        <dbReference type="ChEBI" id="CHEBI:43474"/>
        <dbReference type="ChEBI" id="CHEBI:456216"/>
        <dbReference type="EC" id="3.6.4.13"/>
    </reaction>
</comment>
<dbReference type="InterPro" id="IPR043502">
    <property type="entry name" value="DNA/RNA_pol_sf"/>
</dbReference>
<evidence type="ECO:0000256" key="9">
    <source>
        <dbReference type="ARBA" id="ARBA00022506"/>
    </source>
</evidence>
<keyword evidence="11" id="KW-0964">Secreted</keyword>
<dbReference type="PROSITE" id="PS51528">
    <property type="entry name" value="FLAVIVIRUS_NS3PRO"/>
    <property type="match status" value="1"/>
</dbReference>
<evidence type="ECO:0000256" key="23">
    <source>
        <dbReference type="ARBA" id="ARBA00022692"/>
    </source>
</evidence>
<dbReference type="InterPro" id="IPR038055">
    <property type="entry name" value="Glycoprot_E_dimer_dom"/>
</dbReference>
<feature type="compositionally biased region" description="Basic residues" evidence="59">
    <location>
        <begin position="18"/>
        <end position="33"/>
    </location>
</feature>
<keyword evidence="33" id="KW-0946">Virion</keyword>
<dbReference type="PDBsum" id="3GCZ"/>
<dbReference type="Gene3D" id="1.20.1280.260">
    <property type="match status" value="1"/>
</dbReference>
<evidence type="ECO:0000256" key="16">
    <source>
        <dbReference type="ARBA" id="ARBA00022595"/>
    </source>
</evidence>
<feature type="disulfide bond" evidence="57">
    <location>
        <begin position="388"/>
        <end position="417"/>
    </location>
</feature>
<evidence type="ECO:0000256" key="31">
    <source>
        <dbReference type="ARBA" id="ARBA00022830"/>
    </source>
</evidence>
<dbReference type="Gene3D" id="3.30.67.10">
    <property type="entry name" value="Viral Envelope Glycoprotein, domain 2"/>
    <property type="match status" value="1"/>
</dbReference>
<feature type="transmembrane region" description="Helical" evidence="60">
    <location>
        <begin position="1244"/>
        <end position="1261"/>
    </location>
</feature>
<keyword evidence="32" id="KW-0067">ATP-binding</keyword>
<dbReference type="KEGG" id="vg:1727359"/>
<keyword evidence="39" id="KW-0506">mRNA capping</keyword>
<feature type="binding site" evidence="58">
    <location>
        <position position="2963"/>
    </location>
    <ligand>
        <name>Zn(2+)</name>
        <dbReference type="ChEBI" id="CHEBI:29105"/>
        <label>1</label>
    </ligand>
</feature>
<dbReference type="EMBL" id="AB114858">
    <property type="protein sequence ID" value="BAC79364.1"/>
    <property type="molecule type" value="Genomic_RNA"/>
</dbReference>
<dbReference type="Pfam" id="PF01003">
    <property type="entry name" value="Flavi_capsid"/>
    <property type="match status" value="1"/>
</dbReference>
<feature type="binding site" evidence="58">
    <location>
        <position position="2971"/>
    </location>
    <ligand>
        <name>Zn(2+)</name>
        <dbReference type="ChEBI" id="CHEBI:29105"/>
        <label>1</label>
    </ligand>
</feature>
<feature type="binding site" evidence="58">
    <location>
        <position position="2968"/>
    </location>
    <ligand>
        <name>Zn(2+)</name>
        <dbReference type="ChEBI" id="CHEBI:29105"/>
        <label>1</label>
    </ligand>
</feature>
<dbReference type="GO" id="GO:0005576">
    <property type="term" value="C:extracellular region"/>
    <property type="evidence" value="ECO:0007669"/>
    <property type="project" value="UniProtKB-SubCell"/>
</dbReference>
<evidence type="ECO:0000259" key="66">
    <source>
        <dbReference type="PROSITE" id="PS51591"/>
    </source>
</evidence>
<dbReference type="InterPro" id="IPR000069">
    <property type="entry name" value="Env_glycoprot_M_flavivir"/>
</dbReference>
<feature type="disulfide bond" evidence="57">
    <location>
        <begin position="593"/>
        <end position="623"/>
    </location>
</feature>
<dbReference type="GO" id="GO:0005198">
    <property type="term" value="F:structural molecule activity"/>
    <property type="evidence" value="ECO:0007669"/>
    <property type="project" value="InterPro"/>
</dbReference>
<evidence type="ECO:0000256" key="21">
    <source>
        <dbReference type="ARBA" id="ARBA00022679"/>
    </source>
</evidence>
<evidence type="ECO:0000256" key="35">
    <source>
        <dbReference type="ARBA" id="ARBA00022883"/>
    </source>
</evidence>
<evidence type="ECO:0000256" key="39">
    <source>
        <dbReference type="ARBA" id="ARBA00023042"/>
    </source>
</evidence>
<dbReference type="SUPFAM" id="SSF56672">
    <property type="entry name" value="DNA/RNA polymerases"/>
    <property type="match status" value="1"/>
</dbReference>
<evidence type="ECO:0000256" key="1">
    <source>
        <dbReference type="ARBA" id="ARBA00003504"/>
    </source>
</evidence>
<dbReference type="InterPro" id="IPR000336">
    <property type="entry name" value="Flavivir/Alphavir_Ig-like_sf"/>
</dbReference>
<evidence type="ECO:0000256" key="59">
    <source>
        <dbReference type="SAM" id="MobiDB-lite"/>
    </source>
</evidence>
<dbReference type="SUPFAM" id="SSF50494">
    <property type="entry name" value="Trypsin-like serine proteases"/>
    <property type="match status" value="1"/>
</dbReference>
<comment type="subunit">
    <text evidence="50">Interacts (via N-terminus) with serine protease NS3.</text>
</comment>
<evidence type="ECO:0000256" key="50">
    <source>
        <dbReference type="ARBA" id="ARBA00025871"/>
    </source>
</evidence>
<evidence type="ECO:0000256" key="57">
    <source>
        <dbReference type="PIRSR" id="PIRSR003817-3"/>
    </source>
</evidence>
<feature type="transmembrane region" description="Helical" evidence="60">
    <location>
        <begin position="1147"/>
        <end position="1163"/>
    </location>
</feature>
<dbReference type="Gene3D" id="3.40.50.300">
    <property type="entry name" value="P-loop containing nucleotide triphosphate hydrolases"/>
    <property type="match status" value="2"/>
</dbReference>
<evidence type="ECO:0000313" key="67">
    <source>
        <dbReference type="EMBL" id="BAC79364.1"/>
    </source>
</evidence>
<dbReference type="GO" id="GO:0003725">
    <property type="term" value="F:double-stranded RNA binding"/>
    <property type="evidence" value="ECO:0007669"/>
    <property type="project" value="InterPro"/>
</dbReference>